<sequence>MKSLYFSAEEGSSLLGLLFSGVCSANSGGREMAVWSYPPTRKQVVATVLLFAAGASLFGYGAYLSLANVEPQRARAKARSEFVRERLRKVIGD</sequence>
<evidence type="ECO:0000313" key="3">
    <source>
        <dbReference type="Proteomes" id="UP001497516"/>
    </source>
</evidence>
<keyword evidence="1" id="KW-0812">Transmembrane</keyword>
<accession>A0AAV2CVH5</accession>
<reference evidence="2 3" key="1">
    <citation type="submission" date="2024-04" db="EMBL/GenBank/DDBJ databases">
        <authorList>
            <person name="Fracassetti M."/>
        </authorList>
    </citation>
    <scope>NUCLEOTIDE SEQUENCE [LARGE SCALE GENOMIC DNA]</scope>
</reference>
<evidence type="ECO:0000256" key="1">
    <source>
        <dbReference type="SAM" id="Phobius"/>
    </source>
</evidence>
<gene>
    <name evidence="2" type="ORF">LTRI10_LOCUS7940</name>
</gene>
<keyword evidence="1" id="KW-1133">Transmembrane helix</keyword>
<feature type="transmembrane region" description="Helical" evidence="1">
    <location>
        <begin position="48"/>
        <end position="69"/>
    </location>
</feature>
<evidence type="ECO:0000313" key="2">
    <source>
        <dbReference type="EMBL" id="CAL1360505.1"/>
    </source>
</evidence>
<organism evidence="2 3">
    <name type="scientific">Linum trigynum</name>
    <dbReference type="NCBI Taxonomy" id="586398"/>
    <lineage>
        <taxon>Eukaryota</taxon>
        <taxon>Viridiplantae</taxon>
        <taxon>Streptophyta</taxon>
        <taxon>Embryophyta</taxon>
        <taxon>Tracheophyta</taxon>
        <taxon>Spermatophyta</taxon>
        <taxon>Magnoliopsida</taxon>
        <taxon>eudicotyledons</taxon>
        <taxon>Gunneridae</taxon>
        <taxon>Pentapetalae</taxon>
        <taxon>rosids</taxon>
        <taxon>fabids</taxon>
        <taxon>Malpighiales</taxon>
        <taxon>Linaceae</taxon>
        <taxon>Linum</taxon>
    </lineage>
</organism>
<protein>
    <submittedName>
        <fullName evidence="2">Uncharacterized protein</fullName>
    </submittedName>
</protein>
<dbReference type="Proteomes" id="UP001497516">
    <property type="component" value="Chromosome 10"/>
</dbReference>
<name>A0AAV2CVH5_9ROSI</name>
<dbReference type="AlphaFoldDB" id="A0AAV2CVH5"/>
<keyword evidence="3" id="KW-1185">Reference proteome</keyword>
<keyword evidence="1" id="KW-0472">Membrane</keyword>
<proteinExistence type="predicted"/>
<dbReference type="EMBL" id="OZ034814">
    <property type="protein sequence ID" value="CAL1360505.1"/>
    <property type="molecule type" value="Genomic_DNA"/>
</dbReference>